<proteinExistence type="inferred from homology"/>
<keyword evidence="13" id="KW-1185">Reference proteome</keyword>
<keyword evidence="4" id="KW-1003">Cell membrane</keyword>
<evidence type="ECO:0000256" key="8">
    <source>
        <dbReference type="ARBA" id="ARBA00023136"/>
    </source>
</evidence>
<dbReference type="GO" id="GO:0042910">
    <property type="term" value="F:xenobiotic transmembrane transporter activity"/>
    <property type="evidence" value="ECO:0007669"/>
    <property type="project" value="TreeGrafter"/>
</dbReference>
<name>A0A286GAM7_9BACT</name>
<dbReference type="PANTHER" id="PTHR32063:SF9">
    <property type="entry name" value="SIMILAR TO MULTIDRUG RESISTANCE PROTEIN MEXB"/>
    <property type="match status" value="1"/>
</dbReference>
<dbReference type="RefSeq" id="WP_097127767.1">
    <property type="nucleotide sequence ID" value="NZ_OCNH01000003.1"/>
</dbReference>
<dbReference type="SUPFAM" id="SSF82693">
    <property type="entry name" value="Multidrug efflux transporter AcrB pore domain, PN1, PN2, PC1 and PC2 subdomains"/>
    <property type="match status" value="4"/>
</dbReference>
<evidence type="ECO:0000256" key="3">
    <source>
        <dbReference type="ARBA" id="ARBA00022448"/>
    </source>
</evidence>
<feature type="transmembrane region" description="Helical" evidence="10">
    <location>
        <begin position="394"/>
        <end position="419"/>
    </location>
</feature>
<dbReference type="Gene3D" id="1.20.1640.10">
    <property type="entry name" value="Multidrug efflux transporter AcrB transmembrane domain"/>
    <property type="match status" value="2"/>
</dbReference>
<dbReference type="FunFam" id="1.20.1640.10:FF:000001">
    <property type="entry name" value="Efflux pump membrane transporter"/>
    <property type="match status" value="1"/>
</dbReference>
<dbReference type="Gene3D" id="3.30.70.1440">
    <property type="entry name" value="Multidrug efflux transporter AcrB pore domain"/>
    <property type="match status" value="1"/>
</dbReference>
<dbReference type="NCBIfam" id="TIGR00915">
    <property type="entry name" value="2A0602"/>
    <property type="match status" value="1"/>
</dbReference>
<dbReference type="Pfam" id="PF00873">
    <property type="entry name" value="ACR_tran"/>
    <property type="match status" value="1"/>
</dbReference>
<sequence>MFNTFIKRPLLSTVISVLIVLLGVLALTGLPVTQFPDIVPPSVTVTTKYTGASADVCVKAVATPLERAINGVPNMTYMTSISGNDGSTLIQVFFKVGTDPDLAAVNVQNRVTTVMDELPEEVIKAGVVTEKEVNSMLLYLNIVSDDPKVDEKFIYNFADINVLAELKRIDGVGFAAIMGNRDYSMRVWLKPDRMTAYDISADEVIAGIRKQNVEAAPGKAGESADQAQQELQYVLRYTGKFFEPAQYENIVLRANADGSLLRLKDVADVEFGSLSYGVLSKNDGRPSAAIMLKQRPGSNASDVIANVKTRMAELKETSFPTGMTYNYAYDVSRFLDASIHEVIRTLIEAFILVFIIVFLFLQDWRSTLICALAVPVALIGTFAFMSAIDFSINLLTLFALVLAIGIVVDNAIVVVEAVHAKMEEEGLAPRAATFAAMGDIAGAIVAITLVMSAVFVPVAFMSGPVGIFYRQFSLTLAIAIVISGVNALTLTPALCAILLRPMHGEKTGLLGRFFVKFNRGYESLANWYQGLLRRVVSRGIITWGLLLLFVVATWGISTVLPGGFIPTEDQGMLYVNVTTPVGATVSRTEKVLDAIEVIASQEESVENVSTLAGFSLLTDGAGSSYGMAMINLKPWEERNESMQELIATLEEKTKGVTDASIQFFPPPTVPGFGNSSGFELRMLDKGRSDDLIKTAKVAQDFIDALKRRPEIGNAFTSFDPSFPQYMLHVDQEKASQKGVSIDNAMSTLQTLMGSYYASNFIRFGQMYKVMVQAAPSYRTKPEDVLNMRVKNDQGEMVPYSNFVSLERVYGPEQLTRYNMYTSAMINGDAAPGYSSGDVIKAIEEVAAKELPKGFAYEWSGMSREEVMSGDQALYIFAICLVFVYLLLVAQYESLLLPLPVLLSLPTGIFGSFAFLQLAGLQNNIYAQVSLVMLIGLLGKNAILIVEFANQRQKEGLPIIEAALEGAVSRLRPILMTSFAFIAGLIPLCMASGAGALGNRSIGTAAAGGMFTGTIFGLIIIPGLYVIFAKLAERFASKPTEDNKPTTHHPKQTHADVIPVSTQSHVNGTAIHP</sequence>
<dbReference type="Proteomes" id="UP000219452">
    <property type="component" value="Unassembled WGS sequence"/>
</dbReference>
<dbReference type="Gene3D" id="3.30.70.1320">
    <property type="entry name" value="Multidrug efflux transporter AcrB pore domain like"/>
    <property type="match status" value="1"/>
</dbReference>
<comment type="subcellular location">
    <subcellularLocation>
        <location evidence="1">Cell inner membrane</location>
        <topology evidence="1">Multi-pass membrane protein</topology>
    </subcellularLocation>
</comment>
<dbReference type="Gene3D" id="3.30.2090.10">
    <property type="entry name" value="Multidrug efflux transporter AcrB TolC docking domain, DN and DC subdomains"/>
    <property type="match status" value="2"/>
</dbReference>
<feature type="transmembrane region" description="Helical" evidence="10">
    <location>
        <begin position="872"/>
        <end position="889"/>
    </location>
</feature>
<evidence type="ECO:0000313" key="13">
    <source>
        <dbReference type="Proteomes" id="UP000219452"/>
    </source>
</evidence>
<organism evidence="12 13">
    <name type="scientific">Spirosoma fluviale</name>
    <dbReference type="NCBI Taxonomy" id="1597977"/>
    <lineage>
        <taxon>Bacteria</taxon>
        <taxon>Pseudomonadati</taxon>
        <taxon>Bacteroidota</taxon>
        <taxon>Cytophagia</taxon>
        <taxon>Cytophagales</taxon>
        <taxon>Cytophagaceae</taxon>
        <taxon>Spirosoma</taxon>
    </lineage>
</organism>
<feature type="transmembrane region" description="Helical" evidence="10">
    <location>
        <begin position="540"/>
        <end position="560"/>
    </location>
</feature>
<reference evidence="13" key="1">
    <citation type="submission" date="2017-09" db="EMBL/GenBank/DDBJ databases">
        <authorList>
            <person name="Varghese N."/>
            <person name="Submissions S."/>
        </authorList>
    </citation>
    <scope>NUCLEOTIDE SEQUENCE [LARGE SCALE GENOMIC DNA]</scope>
    <source>
        <strain evidence="13">DSM 29961</strain>
    </source>
</reference>
<feature type="domain" description="ABC transmembrane type-1" evidence="11">
    <location>
        <begin position="330"/>
        <end position="388"/>
    </location>
</feature>
<gene>
    <name evidence="12" type="ORF">SAMN06269250_4029</name>
</gene>
<feature type="transmembrane region" description="Helical" evidence="10">
    <location>
        <begin position="896"/>
        <end position="918"/>
    </location>
</feature>
<dbReference type="InterPro" id="IPR027463">
    <property type="entry name" value="AcrB_DN_DC_subdom"/>
</dbReference>
<dbReference type="GO" id="GO:0005524">
    <property type="term" value="F:ATP binding"/>
    <property type="evidence" value="ECO:0007669"/>
    <property type="project" value="InterPro"/>
</dbReference>
<dbReference type="InterPro" id="IPR011527">
    <property type="entry name" value="ABC1_TM_dom"/>
</dbReference>
<keyword evidence="7 10" id="KW-1133">Transmembrane helix</keyword>
<evidence type="ECO:0000256" key="5">
    <source>
        <dbReference type="ARBA" id="ARBA00022519"/>
    </source>
</evidence>
<evidence type="ECO:0000256" key="6">
    <source>
        <dbReference type="ARBA" id="ARBA00022692"/>
    </source>
</evidence>
<dbReference type="SUPFAM" id="SSF82714">
    <property type="entry name" value="Multidrug efflux transporter AcrB TolC docking domain, DN and DC subdomains"/>
    <property type="match status" value="2"/>
</dbReference>
<dbReference type="GO" id="GO:0005886">
    <property type="term" value="C:plasma membrane"/>
    <property type="evidence" value="ECO:0007669"/>
    <property type="project" value="UniProtKB-SubCell"/>
</dbReference>
<feature type="transmembrane region" description="Helical" evidence="10">
    <location>
        <begin position="368"/>
        <end position="388"/>
    </location>
</feature>
<dbReference type="GO" id="GO:0140359">
    <property type="term" value="F:ABC-type transporter activity"/>
    <property type="evidence" value="ECO:0007669"/>
    <property type="project" value="InterPro"/>
</dbReference>
<evidence type="ECO:0000256" key="10">
    <source>
        <dbReference type="SAM" id="Phobius"/>
    </source>
</evidence>
<feature type="region of interest" description="Disordered" evidence="9">
    <location>
        <begin position="1038"/>
        <end position="1058"/>
    </location>
</feature>
<dbReference type="InterPro" id="IPR001036">
    <property type="entry name" value="Acrflvin-R"/>
</dbReference>
<feature type="transmembrane region" description="Helical" evidence="10">
    <location>
        <begin position="472"/>
        <end position="499"/>
    </location>
</feature>
<evidence type="ECO:0000256" key="4">
    <source>
        <dbReference type="ARBA" id="ARBA00022475"/>
    </source>
</evidence>
<evidence type="ECO:0000256" key="2">
    <source>
        <dbReference type="ARBA" id="ARBA00010942"/>
    </source>
</evidence>
<dbReference type="OrthoDB" id="9758234at2"/>
<dbReference type="PRINTS" id="PR00702">
    <property type="entry name" value="ACRIFLAVINRP"/>
</dbReference>
<feature type="transmembrane region" description="Helical" evidence="10">
    <location>
        <begin position="1001"/>
        <end position="1027"/>
    </location>
</feature>
<feature type="transmembrane region" description="Helical" evidence="10">
    <location>
        <begin position="342"/>
        <end position="361"/>
    </location>
</feature>
<keyword evidence="6 10" id="KW-0812">Transmembrane</keyword>
<comment type="similarity">
    <text evidence="2">Belongs to the resistance-nodulation-cell division (RND) (TC 2.A.6) family.</text>
</comment>
<dbReference type="EMBL" id="OCNH01000003">
    <property type="protein sequence ID" value="SOD92538.1"/>
    <property type="molecule type" value="Genomic_DNA"/>
</dbReference>
<feature type="transmembrane region" description="Helical" evidence="10">
    <location>
        <begin position="440"/>
        <end position="460"/>
    </location>
</feature>
<evidence type="ECO:0000256" key="9">
    <source>
        <dbReference type="SAM" id="MobiDB-lite"/>
    </source>
</evidence>
<protein>
    <submittedName>
        <fullName evidence="12">Hydrophobe/amphiphile efflux-1 (HAE1) family protein</fullName>
    </submittedName>
</protein>
<dbReference type="SUPFAM" id="SSF82866">
    <property type="entry name" value="Multidrug efflux transporter AcrB transmembrane domain"/>
    <property type="match status" value="2"/>
</dbReference>
<keyword evidence="3" id="KW-0813">Transport</keyword>
<feature type="transmembrane region" description="Helical" evidence="10">
    <location>
        <begin position="924"/>
        <end position="945"/>
    </location>
</feature>
<keyword evidence="8 10" id="KW-0472">Membrane</keyword>
<accession>A0A286GAM7</accession>
<evidence type="ECO:0000313" key="12">
    <source>
        <dbReference type="EMBL" id="SOD92538.1"/>
    </source>
</evidence>
<dbReference type="GO" id="GO:0015562">
    <property type="term" value="F:efflux transmembrane transporter activity"/>
    <property type="evidence" value="ECO:0007669"/>
    <property type="project" value="InterPro"/>
</dbReference>
<dbReference type="InterPro" id="IPR004764">
    <property type="entry name" value="MdtF-like"/>
</dbReference>
<dbReference type="Gene3D" id="3.30.70.1430">
    <property type="entry name" value="Multidrug efflux transporter AcrB pore domain"/>
    <property type="match status" value="2"/>
</dbReference>
<feature type="transmembrane region" description="Helical" evidence="10">
    <location>
        <begin position="973"/>
        <end position="995"/>
    </location>
</feature>
<dbReference type="PROSITE" id="PS50929">
    <property type="entry name" value="ABC_TM1F"/>
    <property type="match status" value="1"/>
</dbReference>
<dbReference type="GO" id="GO:0009636">
    <property type="term" value="P:response to toxic substance"/>
    <property type="evidence" value="ECO:0007669"/>
    <property type="project" value="UniProtKB-ARBA"/>
</dbReference>
<evidence type="ECO:0000259" key="11">
    <source>
        <dbReference type="PROSITE" id="PS50929"/>
    </source>
</evidence>
<dbReference type="AlphaFoldDB" id="A0A286GAM7"/>
<evidence type="ECO:0000256" key="1">
    <source>
        <dbReference type="ARBA" id="ARBA00004429"/>
    </source>
</evidence>
<dbReference type="PANTHER" id="PTHR32063">
    <property type="match status" value="1"/>
</dbReference>
<keyword evidence="5" id="KW-0997">Cell inner membrane</keyword>
<evidence type="ECO:0000256" key="7">
    <source>
        <dbReference type="ARBA" id="ARBA00022989"/>
    </source>
</evidence>